<dbReference type="AlphaFoldDB" id="A0A8T2QAL3"/>
<sequence>MGAWRTLMSRAGGRSYHAILRSIVSEAQQQEPKLIAPLIDRTAEISGHQNVCPRSNERMWRGSELNFLKLSPNYGKNDADDLLEDAIQFSQKVKFSFVELKSEDSEHCRRIFNPMNSWLHTEPLYIETSTLSPHRGHPLCIIKTHLQGGHFCKEDEGEQLNCASGIRAPAFLRAEDISIRADSVKRKRKKKMNKHKHRKLRKLARRSSK</sequence>
<evidence type="ECO:0000313" key="3">
    <source>
        <dbReference type="EMBL" id="KAH7280754.1"/>
    </source>
</evidence>
<organism evidence="3 4">
    <name type="scientific">Ceratopteris richardii</name>
    <name type="common">Triangle waterfern</name>
    <dbReference type="NCBI Taxonomy" id="49495"/>
    <lineage>
        <taxon>Eukaryota</taxon>
        <taxon>Viridiplantae</taxon>
        <taxon>Streptophyta</taxon>
        <taxon>Embryophyta</taxon>
        <taxon>Tracheophyta</taxon>
        <taxon>Polypodiopsida</taxon>
        <taxon>Polypodiidae</taxon>
        <taxon>Polypodiales</taxon>
        <taxon>Pteridineae</taxon>
        <taxon>Pteridaceae</taxon>
        <taxon>Parkerioideae</taxon>
        <taxon>Ceratopteris</taxon>
    </lineage>
</organism>
<dbReference type="Proteomes" id="UP000825935">
    <property type="component" value="Chromosome 36"/>
</dbReference>
<dbReference type="SMART" id="SM01155">
    <property type="entry name" value="DUF1713"/>
    <property type="match status" value="1"/>
</dbReference>
<protein>
    <recommendedName>
        <fullName evidence="2">Ribosomal protein mS38 C-terminal domain-containing protein</fullName>
    </recommendedName>
</protein>
<proteinExistence type="predicted"/>
<reference evidence="3" key="1">
    <citation type="submission" date="2021-08" db="EMBL/GenBank/DDBJ databases">
        <title>WGS assembly of Ceratopteris richardii.</title>
        <authorList>
            <person name="Marchant D.B."/>
            <person name="Chen G."/>
            <person name="Jenkins J."/>
            <person name="Shu S."/>
            <person name="Leebens-Mack J."/>
            <person name="Grimwood J."/>
            <person name="Schmutz J."/>
            <person name="Soltis P."/>
            <person name="Soltis D."/>
            <person name="Chen Z.-H."/>
        </authorList>
    </citation>
    <scope>NUCLEOTIDE SEQUENCE</scope>
    <source>
        <strain evidence="3">Whitten #5841</strain>
        <tissue evidence="3">Leaf</tissue>
    </source>
</reference>
<dbReference type="InterPro" id="IPR013177">
    <property type="entry name" value="Ribosomal_mS38_C"/>
</dbReference>
<feature type="domain" description="Ribosomal protein mS38 C-terminal" evidence="2">
    <location>
        <begin position="180"/>
        <end position="209"/>
    </location>
</feature>
<evidence type="ECO:0000259" key="2">
    <source>
        <dbReference type="SMART" id="SM01155"/>
    </source>
</evidence>
<name>A0A8T2QAL3_CERRI</name>
<accession>A0A8T2QAL3</accession>
<evidence type="ECO:0000313" key="4">
    <source>
        <dbReference type="Proteomes" id="UP000825935"/>
    </source>
</evidence>
<gene>
    <name evidence="3" type="ORF">KP509_36G013200</name>
</gene>
<feature type="region of interest" description="Disordered" evidence="1">
    <location>
        <begin position="183"/>
        <end position="209"/>
    </location>
</feature>
<dbReference type="EMBL" id="CM035441">
    <property type="protein sequence ID" value="KAH7280754.1"/>
    <property type="molecule type" value="Genomic_DNA"/>
</dbReference>
<feature type="compositionally biased region" description="Basic residues" evidence="1">
    <location>
        <begin position="185"/>
        <end position="209"/>
    </location>
</feature>
<comment type="caution">
    <text evidence="3">The sequence shown here is derived from an EMBL/GenBank/DDBJ whole genome shotgun (WGS) entry which is preliminary data.</text>
</comment>
<keyword evidence="4" id="KW-1185">Reference proteome</keyword>
<evidence type="ECO:0000256" key="1">
    <source>
        <dbReference type="SAM" id="MobiDB-lite"/>
    </source>
</evidence>
<dbReference type="Pfam" id="PF08213">
    <property type="entry name" value="COX24_C"/>
    <property type="match status" value="1"/>
</dbReference>